<feature type="domain" description="Cullin family profile" evidence="32">
    <location>
        <begin position="2827"/>
        <end position="3052"/>
    </location>
</feature>
<comment type="subcellular location">
    <subcellularLocation>
        <location evidence="2">Chromosome</location>
        <location evidence="2">Telomere</location>
    </subcellularLocation>
    <subcellularLocation>
        <location evidence="1">Nucleus</location>
    </subcellularLocation>
</comment>
<dbReference type="InterPro" id="IPR036390">
    <property type="entry name" value="WH_DNA-bd_sf"/>
</dbReference>
<evidence type="ECO:0000256" key="6">
    <source>
        <dbReference type="ARBA" id="ARBA00012513"/>
    </source>
</evidence>
<keyword evidence="17" id="KW-0832">Ubl conjugation</keyword>
<dbReference type="Pfam" id="PF10557">
    <property type="entry name" value="Cullin_Nedd8"/>
    <property type="match status" value="1"/>
</dbReference>
<dbReference type="InterPro" id="IPR036940">
    <property type="entry name" value="PI3/4_kinase_cat_sf"/>
</dbReference>
<evidence type="ECO:0000256" key="5">
    <source>
        <dbReference type="ARBA" id="ARBA00011370"/>
    </source>
</evidence>
<evidence type="ECO:0000256" key="21">
    <source>
        <dbReference type="ARBA" id="ARBA00025079"/>
    </source>
</evidence>
<dbReference type="Proteomes" id="UP000838763">
    <property type="component" value="Unassembled WGS sequence"/>
</dbReference>
<dbReference type="InterPro" id="IPR014009">
    <property type="entry name" value="PIK_FAT"/>
</dbReference>
<keyword evidence="31" id="KW-0732">Signal</keyword>
<feature type="domain" description="FAT" evidence="34">
    <location>
        <begin position="1301"/>
        <end position="1883"/>
    </location>
</feature>
<dbReference type="PANTHER" id="PTHR37079:SF4">
    <property type="entry name" value="SERINE_THREONINE-PROTEIN KINASE ATM"/>
    <property type="match status" value="1"/>
</dbReference>
<evidence type="ECO:0000256" key="17">
    <source>
        <dbReference type="ARBA" id="ARBA00022843"/>
    </source>
</evidence>
<feature type="region of interest" description="Disordered" evidence="30">
    <location>
        <begin position="728"/>
        <end position="750"/>
    </location>
</feature>
<dbReference type="InterPro" id="IPR044107">
    <property type="entry name" value="PIKKc_ATM"/>
</dbReference>
<feature type="compositionally biased region" description="Acidic residues" evidence="30">
    <location>
        <begin position="2277"/>
        <end position="2286"/>
    </location>
</feature>
<dbReference type="InterPro" id="IPR001373">
    <property type="entry name" value="Cullin_N"/>
</dbReference>
<dbReference type="Pfam" id="PF02259">
    <property type="entry name" value="FAT"/>
    <property type="match status" value="1"/>
</dbReference>
<dbReference type="PROSITE" id="PS50069">
    <property type="entry name" value="CULLIN_2"/>
    <property type="match status" value="1"/>
</dbReference>
<dbReference type="FunFam" id="1.10.10.10:FF:000014">
    <property type="entry name" value="Cullin 1"/>
    <property type="match status" value="1"/>
</dbReference>
<feature type="region of interest" description="Disordered" evidence="30">
    <location>
        <begin position="2272"/>
        <end position="2304"/>
    </location>
</feature>
<dbReference type="PROSITE" id="PS51189">
    <property type="entry name" value="FAT"/>
    <property type="match status" value="1"/>
</dbReference>
<dbReference type="SUPFAM" id="SSF46785">
    <property type="entry name" value="Winged helix' DNA-binding domain"/>
    <property type="match status" value="1"/>
</dbReference>
<evidence type="ECO:0000259" key="33">
    <source>
        <dbReference type="PROSITE" id="PS50290"/>
    </source>
</evidence>
<dbReference type="CDD" id="cd05171">
    <property type="entry name" value="PIKKc_ATM"/>
    <property type="match status" value="1"/>
</dbReference>
<comment type="similarity">
    <text evidence="3 28 29">Belongs to the cullin family.</text>
</comment>
<keyword evidence="9" id="KW-0158">Chromosome</keyword>
<dbReference type="InterPro" id="IPR011009">
    <property type="entry name" value="Kinase-like_dom_sf"/>
</dbReference>
<comment type="catalytic activity">
    <reaction evidence="26">
        <text>L-threonyl-[protein] + ATP = O-phospho-L-threonyl-[protein] + ADP + H(+)</text>
        <dbReference type="Rhea" id="RHEA:46608"/>
        <dbReference type="Rhea" id="RHEA-COMP:11060"/>
        <dbReference type="Rhea" id="RHEA-COMP:11605"/>
        <dbReference type="ChEBI" id="CHEBI:15378"/>
        <dbReference type="ChEBI" id="CHEBI:30013"/>
        <dbReference type="ChEBI" id="CHEBI:30616"/>
        <dbReference type="ChEBI" id="CHEBI:61977"/>
        <dbReference type="ChEBI" id="CHEBI:456216"/>
        <dbReference type="EC" id="2.7.11.1"/>
    </reaction>
</comment>
<keyword evidence="15" id="KW-0418">Kinase</keyword>
<evidence type="ECO:0000313" key="36">
    <source>
        <dbReference type="EMBL" id="CAI4219127.1"/>
    </source>
</evidence>
<accession>A0A9P1H9G7</accession>
<keyword evidence="13" id="KW-0547">Nucleotide-binding</keyword>
<dbReference type="Gene3D" id="1.20.1310.10">
    <property type="entry name" value="Cullin Repeats"/>
    <property type="match status" value="4"/>
</dbReference>
<dbReference type="SUPFAM" id="SSF75632">
    <property type="entry name" value="Cullin homology domain"/>
    <property type="match status" value="1"/>
</dbReference>
<dbReference type="GO" id="GO:0031625">
    <property type="term" value="F:ubiquitin protein ligase binding"/>
    <property type="evidence" value="ECO:0007669"/>
    <property type="project" value="InterPro"/>
</dbReference>
<dbReference type="Pfam" id="PF26557">
    <property type="entry name" value="Cullin_AB"/>
    <property type="match status" value="1"/>
</dbReference>
<evidence type="ECO:0000256" key="16">
    <source>
        <dbReference type="ARBA" id="ARBA00022840"/>
    </source>
</evidence>
<reference evidence="36" key="1">
    <citation type="submission" date="2022-11" db="EMBL/GenBank/DDBJ databases">
        <authorList>
            <person name="Scott C."/>
            <person name="Bruce N."/>
        </authorList>
    </citation>
    <scope>NUCLEOTIDE SEQUENCE</scope>
</reference>
<evidence type="ECO:0000259" key="35">
    <source>
        <dbReference type="PROSITE" id="PS51190"/>
    </source>
</evidence>
<dbReference type="InterPro" id="IPR038980">
    <property type="entry name" value="ATM_plant"/>
</dbReference>
<dbReference type="GO" id="GO:0006325">
    <property type="term" value="P:chromatin organization"/>
    <property type="evidence" value="ECO:0007669"/>
    <property type="project" value="UniProtKB-KW"/>
</dbReference>
<dbReference type="GO" id="GO:0035556">
    <property type="term" value="P:intracellular signal transduction"/>
    <property type="evidence" value="ECO:0007669"/>
    <property type="project" value="UniProtKB-ARBA"/>
</dbReference>
<evidence type="ECO:0000256" key="26">
    <source>
        <dbReference type="ARBA" id="ARBA00047899"/>
    </source>
</evidence>
<keyword evidence="19" id="KW-0779">Telomere</keyword>
<dbReference type="SMART" id="SM00146">
    <property type="entry name" value="PI3Kc"/>
    <property type="match status" value="1"/>
</dbReference>
<dbReference type="SUPFAM" id="SSF56112">
    <property type="entry name" value="Protein kinase-like (PK-like)"/>
    <property type="match status" value="1"/>
</dbReference>
<dbReference type="GO" id="GO:0005524">
    <property type="term" value="F:ATP binding"/>
    <property type="evidence" value="ECO:0007669"/>
    <property type="project" value="UniProtKB-KW"/>
</dbReference>
<dbReference type="Pfam" id="PF00888">
    <property type="entry name" value="Cullin"/>
    <property type="match status" value="1"/>
</dbReference>
<keyword evidence="10" id="KW-1017">Isopeptide bond</keyword>
<dbReference type="InterPro" id="IPR003151">
    <property type="entry name" value="PIK-rel_kinase_FAT"/>
</dbReference>
<evidence type="ECO:0000256" key="1">
    <source>
        <dbReference type="ARBA" id="ARBA00004123"/>
    </source>
</evidence>
<comment type="similarity">
    <text evidence="4">Belongs to the PI3/PI4-kinase family. ATM subfamily.</text>
</comment>
<evidence type="ECO:0000256" key="13">
    <source>
        <dbReference type="ARBA" id="ARBA00022741"/>
    </source>
</evidence>
<feature type="domain" description="FATC" evidence="35">
    <location>
        <begin position="2316"/>
        <end position="2357"/>
    </location>
</feature>
<evidence type="ECO:0000256" key="10">
    <source>
        <dbReference type="ARBA" id="ARBA00022499"/>
    </source>
</evidence>
<evidence type="ECO:0000256" key="28">
    <source>
        <dbReference type="PROSITE-ProRule" id="PRU00330"/>
    </source>
</evidence>
<evidence type="ECO:0000256" key="27">
    <source>
        <dbReference type="ARBA" id="ARBA00048679"/>
    </source>
</evidence>
<dbReference type="SMART" id="SM00884">
    <property type="entry name" value="Cullin_Nedd8"/>
    <property type="match status" value="1"/>
</dbReference>
<comment type="caution">
    <text evidence="36">The sequence shown here is derived from an EMBL/GenBank/DDBJ whole genome shotgun (WGS) entry which is preliminary data.</text>
</comment>
<dbReference type="GO" id="GO:0004674">
    <property type="term" value="F:protein serine/threonine kinase activity"/>
    <property type="evidence" value="ECO:0007669"/>
    <property type="project" value="UniProtKB-KW"/>
</dbReference>
<feature type="compositionally biased region" description="Low complexity" evidence="30">
    <location>
        <begin position="2388"/>
        <end position="2399"/>
    </location>
</feature>
<evidence type="ECO:0000256" key="12">
    <source>
        <dbReference type="ARBA" id="ARBA00022679"/>
    </source>
</evidence>
<evidence type="ECO:0000256" key="30">
    <source>
        <dbReference type="SAM" id="MobiDB-lite"/>
    </source>
</evidence>
<dbReference type="InterPro" id="IPR018936">
    <property type="entry name" value="PI3/4_kinase_CS"/>
</dbReference>
<evidence type="ECO:0000256" key="15">
    <source>
        <dbReference type="ARBA" id="ARBA00022777"/>
    </source>
</evidence>
<dbReference type="GO" id="GO:0000781">
    <property type="term" value="C:chromosome, telomeric region"/>
    <property type="evidence" value="ECO:0007669"/>
    <property type="project" value="UniProtKB-SubCell"/>
</dbReference>
<feature type="domain" description="PI3K/PI4K catalytic" evidence="33">
    <location>
        <begin position="1988"/>
        <end position="2299"/>
    </location>
</feature>
<evidence type="ECO:0000256" key="22">
    <source>
        <dbReference type="ARBA" id="ARBA00030020"/>
    </source>
</evidence>
<evidence type="ECO:0000256" key="18">
    <source>
        <dbReference type="ARBA" id="ARBA00022853"/>
    </source>
</evidence>
<keyword evidence="18" id="KW-0156">Chromatin regulator</keyword>
<dbReference type="InterPro" id="IPR000403">
    <property type="entry name" value="PI3/4_kinase_cat_dom"/>
</dbReference>
<evidence type="ECO:0000256" key="31">
    <source>
        <dbReference type="SAM" id="SignalP"/>
    </source>
</evidence>
<evidence type="ECO:0000313" key="37">
    <source>
        <dbReference type="Proteomes" id="UP000838763"/>
    </source>
</evidence>
<evidence type="ECO:0000256" key="24">
    <source>
        <dbReference type="ARBA" id="ARBA00031460"/>
    </source>
</evidence>
<dbReference type="GO" id="GO:0006281">
    <property type="term" value="P:DNA repair"/>
    <property type="evidence" value="ECO:0007669"/>
    <property type="project" value="InterPro"/>
</dbReference>
<evidence type="ECO:0000256" key="2">
    <source>
        <dbReference type="ARBA" id="ARBA00004574"/>
    </source>
</evidence>
<comment type="subunit">
    <text evidence="5">Associates with DNA double-strand breaks.</text>
</comment>
<dbReference type="PROSITE" id="PS50290">
    <property type="entry name" value="PI3_4_KINASE_3"/>
    <property type="match status" value="1"/>
</dbReference>
<dbReference type="Gene3D" id="3.30.1010.10">
    <property type="entry name" value="Phosphatidylinositol 3-kinase Catalytic Subunit, Chain A, domain 4"/>
    <property type="match status" value="1"/>
</dbReference>
<dbReference type="SUPFAM" id="SSF74788">
    <property type="entry name" value="Cullin repeat-like"/>
    <property type="match status" value="1"/>
</dbReference>
<dbReference type="EMBL" id="CALLCH030000019">
    <property type="protein sequence ID" value="CAI4219127.1"/>
    <property type="molecule type" value="Genomic_DNA"/>
</dbReference>
<dbReference type="InterPro" id="IPR036317">
    <property type="entry name" value="Cullin_homology_sf"/>
</dbReference>
<comment type="function">
    <text evidence="21">Serine/threonine protein kinase which activates checkpoint signaling upon genotoxic stresses such as ionizing radiation (IR), ultraviolet light (UV), or DNA replication stalling, thereby acting as a DNA damage sensor. Recognizes the substrate consensus sequence [ST]-Q. Phosphorylates histone H2A to form H2AS128ph (gamma-H2A) at sites of DNA damage, involved in the regulation of DNA damage response mechanism. Required for the control of telomere length and genome stability.</text>
</comment>
<evidence type="ECO:0000259" key="34">
    <source>
        <dbReference type="PROSITE" id="PS51189"/>
    </source>
</evidence>
<evidence type="ECO:0000256" key="20">
    <source>
        <dbReference type="ARBA" id="ARBA00023242"/>
    </source>
</evidence>
<dbReference type="SMART" id="SM00182">
    <property type="entry name" value="CULLIN"/>
    <property type="match status" value="1"/>
</dbReference>
<sequence>MRIFQLWTISHYVKALLVLLSRPANVEQLAKLSADGWEAAATFCLDAVSGFLAYVDQDASALSRASPAPGSAPLTRSSGRSSLDPGSRITGHIGQSTLVDLLECLHFLMLAPNAPVLRFAHEVCQPLVKVLRIKQIKIGRTQQFSFATLNTVLARIRLDNLQLAQTLTTQLVPIVSHWWVLSGDDAWDLLGDLLGLVTAKEASVASWAMLSAASCALRRDASNPNLASTWKQVWQTVVRSVSLPGVSRSACVLLHTLLEADLVSYHVISNDINDMVTTADINGPAILTDSSVLLMLHLLQLRNLKLPSASQATCNHVIRSTDGFLQLSAERLQSLFTACVFGSMALPQLVDLNMRQSRDIEPMVFKLLDDTLVAVLDSHESQSFIDILLRAIRPILPQPSAAGLHYLIAEHKPLLVLFSKLSSALKEFSQRQSSGQNLDYMDLDDEFDSQTSRSTSTSRPVEVPRLLSNLCLDSSAYYLESTVHLKLLSLISSDEGQISLVPDPFIDHIVALNDEEFLLSQNAILNVFHADLLVSPDQAFRVVERVGSIIGVFPEYDCCEVALSCCINLIEALLSTWIDVKHRVADMVGDLYHHLAKTCLHSNQLSPDTQIALSKLLLSIMKVDTQYADKIKLSSCRSTLLSIEQQGTMPVKFFVGAHISDIFGLYVLKVHDEIFVDVLSSLPADQENTEGEALQRLADNLGKTSSDVVLDNFSKIMAYAIAHSIARSKNRPDPSSHDSGSKDTSSRVSEERGEGWVRKLLGSQAFIEAIYANFTDMVAHFMDLFDQEDPIEQYFVGPLSPAAEILAEIKKFSHSEVRLPPNQQPVFKGRQLVRQLSHLCNLAPKYELTTLWTPALVVFVARRLINTIHPALGSLHACSVLRKLRILICLAGPVALDSYPLEMLLRSVRAFIVDSESADDAMGISQYLITKGSAHLEQSPSFLAGYALSTLASLRVFLESSQSSTTQESQFKATMGKAKQFHSWFSKYLVGYSAPAFKTDPQQEAIFKSITKSAAHIRSSGNADKGTHESNLLLEILRDEGRQVQLLNDSSRDLALGLLCGDFQFPSSTQEDIVETDQDAITQAPVVWKSCINQALSDQYLAWAGRVAGRSFAASGTIPEELLQESRLSQYLLIAPGSNGSQRGILHLLQGLTTNTSPSTAGLAEAALRCIVSEARAAQDDPLTVACQESLSETTFLTSDWGEYYPPPSECPLSSLQPKSGCLRKEILSQMTGFSAFIDQQQVVKRKVSEAFKDWLSVNSKPAKDNQKLVINALLYLRTQKLPNETSIADRIHWLDVDVLAAAATASRCGMHKTALLFAESAPTDGRQSRRTSAARETGSSDLLLTIYENIDDPDAYYGLSQNSSLASVLARLEYEKDGTKSLAFRGAQYDSHIRMRDSSSEQDGKSLVRALTTLGLAGLSHSLLQTQQSLDGAPTSLETTFQTARRLEQWNLPVPASTNNYAATVYKAYQTVHQACEISTIRKTIHDGFGETMRALVSRDYNITSLRQHLGALAVLSELDDIVNITALPDLESVLSNFETRSRWMRSGRYDDISHILSCRATTMSMLGQQAVLRAKATLSPGDARSMEIKSMLMSSGIYRFHQATQECLNLSTALTDMIEPCEKLGLVVDAAVRIEAANSLWDYGEMTASIGILLNIDQDSALKKQTVPVSRADLLSKIGHQVSVARLEKPHDIQKKYLEPALKELKGKNKGKEAGKVFHQFAMFCDEQLQNTDGLEDLARLQNLRQGKSDEVMQLKDLIASTKETQLKNRYTSYLAKARQWLELDEQELRRVEQTRNEFVRLSLENYLLSLIASDSYNNDALRFTALWLEKAEDEAINEALTSRLQDDTSLFQRLLFGMVLNICVDHPYHGMYHIWAGMNSRLNKRDDVAVSRHRATEKVAKHLATTREVAGTWQAIDKTSKYYHILAADRNPDKYKNGARLRLKDCPAAHNLLSCLIRYPIPPPTMQMELSAEKDYTKVPFITALEPTMSIASGISAPKIITALGSDGVRYKQLVKGGNDDLRQDAIMEQVFAAVSSLLKLHRATQQRNLGIRTYKVLPLTASSGLIEFVPNTIPLHEFLMPAHERYHPKDYKGGQCRREISNVQGKSVEVRVSTYRKVTERFRPVMRYFFMEYFVDPDEWYAKRLAYTRTTAAISMLGHILGLGDRHGHNILLDTKNGEVVHIDLGVAFEMGRVLPVPELVPFRLTRDIVDGMGISKTEGVFRRCCEFTLDALREETYSIMTILDVLRYDPLYSWSISPVRLAKLQDARRDDDESEELDEQEAEKNRRKGNRVNEPSEADRALEVVKKKLSKTLSVTATVNDLINQATDERNLAVLYSVNFPMPPPIALSPANAATTASTNPDPAHADNVQSPLQESKRRRTLSSDSRAPSSAPAMKRPRMTDASAQLQRPIPIGTGKDPMSGFGPRTMRTTVKKLVIKNRRVDGSDYLAEVEKYFDSVWTEVSAALGDILQNKRPKIPFDRIFRDVEDLCRNNKEAEVYKKLISACEKHLSEVVLNNIKSAQKGNDTDTDVLASVLSEWKIWNEKSKIIRSTFAYLDASYLARQKELLQINDALISKFRKMLSSGSGSKFADGRSVSLVVADGMCQLIHFDRVGDDRFNSSLLRETVSMLHIFGVYGKWFEPRLLETSDDYFKDFASDRSMASLGEYIRQCRALVNGESHRCDMYALDSSSKQQLLALLHKNLIHAHLQKLLDLTSISRLIEGEEIESVATLYHILKLSDIHDKLKKPWGQYIRETGARIVQDTERGDEMVTRLLGLRRSLDGILREALEKDDGFLWTLREAFSDFMNDRKNVQGWDSGQAKLGEMIAKHVDLLLRGGLKALPRALFTNSIDRLEAESTGVLSAADEDGELEHQVDQAIALFRFVEGKDAFEAFYKRDLARRLLMDKSASQDAERMTLEQMFKDKALAKDEMAGYKQACEAANYKLPFDLQVMVLSSAAWPSYNDIKINMPPDVANQIERFDAYYKRKYKGRVLNWKNGLGHCSITARVVLLTFNDVEDGDALTYQQISQMTSLAGGDLDRTLQSLACGKTRVLTKHPKGRDVKQTDTFTFNRAFWDDRYRIKINQIQMKETKAENKATHERIVQDRRLETQAAIVRIMKSRKTMSHALLVAEVIDMTKSRGPVDAAQIKKEIESLIDKDYIEREDTVYKYLA</sequence>
<dbReference type="Gene3D" id="1.10.10.10">
    <property type="entry name" value="Winged helix-like DNA-binding domain superfamily/Winged helix DNA-binding domain"/>
    <property type="match status" value="1"/>
</dbReference>
<feature type="region of interest" description="Disordered" evidence="30">
    <location>
        <begin position="63"/>
        <end position="87"/>
    </location>
</feature>
<dbReference type="PROSITE" id="PS51190">
    <property type="entry name" value="FATC"/>
    <property type="match status" value="1"/>
</dbReference>
<name>A0A9P1H9G7_9PEZI</name>
<feature type="region of interest" description="Disordered" evidence="30">
    <location>
        <begin position="2354"/>
        <end position="2431"/>
    </location>
</feature>
<evidence type="ECO:0000256" key="3">
    <source>
        <dbReference type="ARBA" id="ARBA00006019"/>
    </source>
</evidence>
<keyword evidence="16" id="KW-0067">ATP-binding</keyword>
<keyword evidence="12" id="KW-0808">Transferase</keyword>
<evidence type="ECO:0000256" key="23">
    <source>
        <dbReference type="ARBA" id="ARBA00030222"/>
    </source>
</evidence>
<dbReference type="OrthoDB" id="381190at2759"/>
<dbReference type="Pfam" id="PF02260">
    <property type="entry name" value="FATC"/>
    <property type="match status" value="1"/>
</dbReference>
<evidence type="ECO:0000256" key="29">
    <source>
        <dbReference type="RuleBase" id="RU003829"/>
    </source>
</evidence>
<evidence type="ECO:0000256" key="14">
    <source>
        <dbReference type="ARBA" id="ARBA00022763"/>
    </source>
</evidence>
<feature type="chain" id="PRO_5040144515" description="Serine/threonine-protein kinase TEL1" evidence="31">
    <location>
        <begin position="16"/>
        <end position="3178"/>
    </location>
</feature>
<dbReference type="PROSITE" id="PS00915">
    <property type="entry name" value="PI3_4_KINASE_1"/>
    <property type="match status" value="1"/>
</dbReference>
<feature type="compositionally biased region" description="Low complexity" evidence="30">
    <location>
        <begin position="2354"/>
        <end position="2368"/>
    </location>
</feature>
<dbReference type="InterPro" id="IPR016158">
    <property type="entry name" value="Cullin_homology"/>
</dbReference>
<evidence type="ECO:0000256" key="8">
    <source>
        <dbReference type="ARBA" id="ARBA00020288"/>
    </source>
</evidence>
<keyword evidence="11" id="KW-0723">Serine/threonine-protein kinase</keyword>
<dbReference type="PANTHER" id="PTHR37079">
    <property type="entry name" value="SERINE/THREONINE-PROTEIN KINASE ATM"/>
    <property type="match status" value="1"/>
</dbReference>
<evidence type="ECO:0000256" key="25">
    <source>
        <dbReference type="ARBA" id="ARBA00032467"/>
    </source>
</evidence>
<keyword evidence="20" id="KW-0539">Nucleus</keyword>
<keyword evidence="14" id="KW-0227">DNA damage</keyword>
<evidence type="ECO:0000259" key="32">
    <source>
        <dbReference type="PROSITE" id="PS50069"/>
    </source>
</evidence>
<gene>
    <name evidence="36" type="ORF">PPNO1_LOCUS8696</name>
</gene>
<proteinExistence type="inferred from homology"/>
<protein>
    <recommendedName>
        <fullName evidence="7">Serine/threonine-protein kinase TEL1</fullName>
        <ecNumber evidence="6">2.7.11.1</ecNumber>
    </recommendedName>
    <alternativeName>
        <fullName evidence="22">ATM homolog</fullName>
    </alternativeName>
    <alternativeName>
        <fullName evidence="24 25">DNA-damage checkpoint kinase TEL1</fullName>
    </alternativeName>
    <alternativeName>
        <fullName evidence="8">Serine/threonine-protein kinase tel1</fullName>
    </alternativeName>
    <alternativeName>
        <fullName evidence="23">Telomere length regulation protein 1</fullName>
    </alternativeName>
</protein>
<dbReference type="InterPro" id="IPR059120">
    <property type="entry name" value="Cullin-like_AB"/>
</dbReference>
<dbReference type="InterPro" id="IPR003152">
    <property type="entry name" value="FATC_dom"/>
</dbReference>
<dbReference type="InterPro" id="IPR016159">
    <property type="entry name" value="Cullin_repeat-like_dom_sf"/>
</dbReference>
<dbReference type="Gene3D" id="1.10.1070.11">
    <property type="entry name" value="Phosphatidylinositol 3-/4-kinase, catalytic domain"/>
    <property type="match status" value="1"/>
</dbReference>
<keyword evidence="37" id="KW-1185">Reference proteome</keyword>
<dbReference type="InterPro" id="IPR036388">
    <property type="entry name" value="WH-like_DNA-bd_sf"/>
</dbReference>
<dbReference type="EC" id="2.7.11.1" evidence="6"/>
<dbReference type="FunFam" id="3.30.1010.10:FF:000019">
    <property type="entry name" value="Serine/threonine-protein kinase Tel1"/>
    <property type="match status" value="1"/>
</dbReference>
<dbReference type="GO" id="GO:0006511">
    <property type="term" value="P:ubiquitin-dependent protein catabolic process"/>
    <property type="evidence" value="ECO:0007669"/>
    <property type="project" value="InterPro"/>
</dbReference>
<feature type="signal peptide" evidence="31">
    <location>
        <begin position="1"/>
        <end position="15"/>
    </location>
</feature>
<dbReference type="PROSITE" id="PS00916">
    <property type="entry name" value="PI3_4_KINASE_2"/>
    <property type="match status" value="1"/>
</dbReference>
<evidence type="ECO:0000256" key="4">
    <source>
        <dbReference type="ARBA" id="ARBA00010769"/>
    </source>
</evidence>
<organism evidence="36 37">
    <name type="scientific">Parascedosporium putredinis</name>
    <dbReference type="NCBI Taxonomy" id="1442378"/>
    <lineage>
        <taxon>Eukaryota</taxon>
        <taxon>Fungi</taxon>
        <taxon>Dikarya</taxon>
        <taxon>Ascomycota</taxon>
        <taxon>Pezizomycotina</taxon>
        <taxon>Sordariomycetes</taxon>
        <taxon>Hypocreomycetidae</taxon>
        <taxon>Microascales</taxon>
        <taxon>Microascaceae</taxon>
        <taxon>Parascedosporium</taxon>
    </lineage>
</organism>
<evidence type="ECO:0000256" key="9">
    <source>
        <dbReference type="ARBA" id="ARBA00022454"/>
    </source>
</evidence>
<comment type="catalytic activity">
    <reaction evidence="27">
        <text>L-seryl-[protein] + ATP = O-phospho-L-seryl-[protein] + ADP + H(+)</text>
        <dbReference type="Rhea" id="RHEA:17989"/>
        <dbReference type="Rhea" id="RHEA-COMP:9863"/>
        <dbReference type="Rhea" id="RHEA-COMP:11604"/>
        <dbReference type="ChEBI" id="CHEBI:15378"/>
        <dbReference type="ChEBI" id="CHEBI:29999"/>
        <dbReference type="ChEBI" id="CHEBI:30616"/>
        <dbReference type="ChEBI" id="CHEBI:83421"/>
        <dbReference type="ChEBI" id="CHEBI:456216"/>
        <dbReference type="EC" id="2.7.11.1"/>
    </reaction>
</comment>
<evidence type="ECO:0000256" key="19">
    <source>
        <dbReference type="ARBA" id="ARBA00022895"/>
    </source>
</evidence>
<dbReference type="Pfam" id="PF00454">
    <property type="entry name" value="PI3_PI4_kinase"/>
    <property type="match status" value="1"/>
</dbReference>
<feature type="compositionally biased region" description="Basic and acidic residues" evidence="30">
    <location>
        <begin position="730"/>
        <end position="750"/>
    </location>
</feature>
<evidence type="ECO:0000256" key="11">
    <source>
        <dbReference type="ARBA" id="ARBA00022527"/>
    </source>
</evidence>
<dbReference type="InterPro" id="IPR019559">
    <property type="entry name" value="Cullin_neddylation_domain"/>
</dbReference>
<dbReference type="GO" id="GO:0005634">
    <property type="term" value="C:nucleus"/>
    <property type="evidence" value="ECO:0007669"/>
    <property type="project" value="UniProtKB-SubCell"/>
</dbReference>
<evidence type="ECO:0000256" key="7">
    <source>
        <dbReference type="ARBA" id="ARBA00014619"/>
    </source>
</evidence>
<dbReference type="Gene3D" id="3.30.230.130">
    <property type="entry name" value="Cullin, Chain C, Domain 2"/>
    <property type="match status" value="1"/>
</dbReference>